<reference evidence="2 3" key="1">
    <citation type="submission" date="2014-04" db="EMBL/GenBank/DDBJ databases">
        <authorList>
            <consortium name="DOE Joint Genome Institute"/>
            <person name="Kuo A."/>
            <person name="Girlanda M."/>
            <person name="Perotto S."/>
            <person name="Kohler A."/>
            <person name="Nagy L.G."/>
            <person name="Floudas D."/>
            <person name="Copeland A."/>
            <person name="Barry K.W."/>
            <person name="Cichocki N."/>
            <person name="Veneault-Fourrey C."/>
            <person name="LaButti K."/>
            <person name="Lindquist E.A."/>
            <person name="Lipzen A."/>
            <person name="Lundell T."/>
            <person name="Morin E."/>
            <person name="Murat C."/>
            <person name="Sun H."/>
            <person name="Tunlid A."/>
            <person name="Henrissat B."/>
            <person name="Grigoriev I.V."/>
            <person name="Hibbett D.S."/>
            <person name="Martin F."/>
            <person name="Nordberg H.P."/>
            <person name="Cantor M.N."/>
            <person name="Hua S.X."/>
        </authorList>
    </citation>
    <scope>NUCLEOTIDE SEQUENCE [LARGE SCALE GENOMIC DNA]</scope>
    <source>
        <strain evidence="2 3">MUT 4182</strain>
    </source>
</reference>
<evidence type="ECO:0000313" key="3">
    <source>
        <dbReference type="Proteomes" id="UP000054248"/>
    </source>
</evidence>
<sequence>MPEDNRRVWILRPLRSQRLTWGQRRCPHCGLGLLTNEDTGFCCGPNSSRFNHVPPLPPLPAEFAVFLNSRDISPASRVLNLLYSFAALESSAEFPTLAGPLGFLAVQGRLYRRIRPNHVNSGIRWLLYDGYMRDHAPFGDWIASLPVAWTTAVAQALLNVNPLAQRLQFLSTLAPQQFPHAHISIRDAGVAEIAAIMVFDNTAEGEAGARQLSVSAVSRLWEPLAYPLLFPHGTLGWGLAGHGLGEEHGDNLDAPTSLIWHVCARLLHEPRFDIFGRLTNEYVVDMWTRELESRLNYIWVNQRRLRQLDAELMGEEFVEDNEKLLLPASFLGSRRWASEHVADALAVAASLGVPTFFVTITCNPMWEEIQERLRPGQTFADRPVVVARVFKQKLSQLLSLLNSMFASTGKPIYVMHTVEFQKRGLPHAHILVKYEAGCVTPQDIDSIISAEIPENPADAELLRTALAIAGSGILTHSKTAPPLMMKAGSIIEDVALGMKWLSLTAFLSSASSAATSTSRPDRARFRVAAEGEEERIDEIEEYWSGRYLSAGEAVWRILGFHITRKRPAMTMLPMHIPDSNHCHQYHRRNGQHSMLSCLDRYFHRPLGMFFRGSVDVPFNTLTYTKYYRLFRLTKFDANLLHRPGHYAERDIPEGQALMLVIQRQDIYSHVTRLQPATPSQGERFYLRAILATRPAASFEDAQTVVGVIYRTFQAAAIAMGVFANKQEAEYAMAEAVATLRTPRQLRFLFIHLLVNECCPTPLSIWERFCQDLSRDYYLQNELSWELGEDLALQDLSRYLEEHGKTLRQYGLPQPVQHASEVAHEIRRWA</sequence>
<dbReference type="PANTHER" id="PTHR10492">
    <property type="match status" value="1"/>
</dbReference>
<dbReference type="PANTHER" id="PTHR10492:SF57">
    <property type="entry name" value="ATP-DEPENDENT DNA HELICASE"/>
    <property type="match status" value="1"/>
</dbReference>
<protein>
    <recommendedName>
        <fullName evidence="1">Helitron helicase-like domain-containing protein</fullName>
    </recommendedName>
</protein>
<dbReference type="InterPro" id="IPR025476">
    <property type="entry name" value="Helitron_helicase-like"/>
</dbReference>
<feature type="domain" description="Helitron helicase-like" evidence="1">
    <location>
        <begin position="269"/>
        <end position="432"/>
    </location>
</feature>
<dbReference type="Proteomes" id="UP000054248">
    <property type="component" value="Unassembled WGS sequence"/>
</dbReference>
<dbReference type="AlphaFoldDB" id="A0A0C3K3F8"/>
<evidence type="ECO:0000313" key="2">
    <source>
        <dbReference type="EMBL" id="KIO15928.1"/>
    </source>
</evidence>
<gene>
    <name evidence="2" type="ORF">M407DRAFT_34453</name>
</gene>
<accession>A0A0C3K3F8</accession>
<organism evidence="2 3">
    <name type="scientific">Tulasnella calospora MUT 4182</name>
    <dbReference type="NCBI Taxonomy" id="1051891"/>
    <lineage>
        <taxon>Eukaryota</taxon>
        <taxon>Fungi</taxon>
        <taxon>Dikarya</taxon>
        <taxon>Basidiomycota</taxon>
        <taxon>Agaricomycotina</taxon>
        <taxon>Agaricomycetes</taxon>
        <taxon>Cantharellales</taxon>
        <taxon>Tulasnellaceae</taxon>
        <taxon>Tulasnella</taxon>
    </lineage>
</organism>
<dbReference type="Pfam" id="PF14214">
    <property type="entry name" value="Helitron_like_N"/>
    <property type="match status" value="1"/>
</dbReference>
<dbReference type="EMBL" id="KN823749">
    <property type="protein sequence ID" value="KIO15928.1"/>
    <property type="molecule type" value="Genomic_DNA"/>
</dbReference>
<evidence type="ECO:0000259" key="1">
    <source>
        <dbReference type="Pfam" id="PF14214"/>
    </source>
</evidence>
<dbReference type="OrthoDB" id="3366231at2759"/>
<dbReference type="HOGENOM" id="CLU_001324_0_3_1"/>
<dbReference type="STRING" id="1051891.A0A0C3K3F8"/>
<proteinExistence type="predicted"/>
<reference evidence="3" key="2">
    <citation type="submission" date="2015-01" db="EMBL/GenBank/DDBJ databases">
        <title>Evolutionary Origins and Diversification of the Mycorrhizal Mutualists.</title>
        <authorList>
            <consortium name="DOE Joint Genome Institute"/>
            <consortium name="Mycorrhizal Genomics Consortium"/>
            <person name="Kohler A."/>
            <person name="Kuo A."/>
            <person name="Nagy L.G."/>
            <person name="Floudas D."/>
            <person name="Copeland A."/>
            <person name="Barry K.W."/>
            <person name="Cichocki N."/>
            <person name="Veneault-Fourrey C."/>
            <person name="LaButti K."/>
            <person name="Lindquist E.A."/>
            <person name="Lipzen A."/>
            <person name="Lundell T."/>
            <person name="Morin E."/>
            <person name="Murat C."/>
            <person name="Riley R."/>
            <person name="Ohm R."/>
            <person name="Sun H."/>
            <person name="Tunlid A."/>
            <person name="Henrissat B."/>
            <person name="Grigoriev I.V."/>
            <person name="Hibbett D.S."/>
            <person name="Martin F."/>
        </authorList>
    </citation>
    <scope>NUCLEOTIDE SEQUENCE [LARGE SCALE GENOMIC DNA]</scope>
    <source>
        <strain evidence="3">MUT 4182</strain>
    </source>
</reference>
<name>A0A0C3K3F8_9AGAM</name>
<keyword evidence="3" id="KW-1185">Reference proteome</keyword>